<dbReference type="Pfam" id="PF11838">
    <property type="entry name" value="ERAP1_C"/>
    <property type="match status" value="1"/>
</dbReference>
<dbReference type="FunFam" id="2.60.40.1730:FF:000010">
    <property type="entry name" value="Putative aminopeptidase N"/>
    <property type="match status" value="1"/>
</dbReference>
<dbReference type="InterPro" id="IPR001930">
    <property type="entry name" value="Peptidase_M1"/>
</dbReference>
<evidence type="ECO:0000259" key="15">
    <source>
        <dbReference type="Pfam" id="PF01433"/>
    </source>
</evidence>
<dbReference type="InterPro" id="IPR027268">
    <property type="entry name" value="Peptidase_M4/M1_CTD_sf"/>
</dbReference>
<dbReference type="GO" id="GO:0005615">
    <property type="term" value="C:extracellular space"/>
    <property type="evidence" value="ECO:0007669"/>
    <property type="project" value="TreeGrafter"/>
</dbReference>
<feature type="region of interest" description="Disordered" evidence="14">
    <location>
        <begin position="160"/>
        <end position="188"/>
    </location>
</feature>
<dbReference type="GO" id="GO:0006508">
    <property type="term" value="P:proteolysis"/>
    <property type="evidence" value="ECO:0007669"/>
    <property type="project" value="UniProtKB-KW"/>
</dbReference>
<dbReference type="GO" id="GO:0008270">
    <property type="term" value="F:zinc ion binding"/>
    <property type="evidence" value="ECO:0007669"/>
    <property type="project" value="InterPro"/>
</dbReference>
<evidence type="ECO:0000256" key="8">
    <source>
        <dbReference type="ARBA" id="ARBA00022723"/>
    </source>
</evidence>
<dbReference type="InterPro" id="IPR014782">
    <property type="entry name" value="Peptidase_M1_dom"/>
</dbReference>
<accession>A0A516GCX4</accession>
<evidence type="ECO:0000256" key="5">
    <source>
        <dbReference type="ARBA" id="ARBA00015611"/>
    </source>
</evidence>
<evidence type="ECO:0000256" key="12">
    <source>
        <dbReference type="ARBA" id="ARBA00029811"/>
    </source>
</evidence>
<keyword evidence="6 18" id="KW-0031">Aminopeptidase</keyword>
<keyword evidence="19" id="KW-1185">Reference proteome</keyword>
<dbReference type="NCBIfam" id="TIGR02412">
    <property type="entry name" value="pepN_strep_liv"/>
    <property type="match status" value="1"/>
</dbReference>
<feature type="compositionally biased region" description="Low complexity" evidence="14">
    <location>
        <begin position="179"/>
        <end position="188"/>
    </location>
</feature>
<feature type="domain" description="Peptidase M1 membrane alanine aminopeptidase" evidence="15">
    <location>
        <begin position="248"/>
        <end position="458"/>
    </location>
</feature>
<dbReference type="EMBL" id="CP041616">
    <property type="protein sequence ID" value="QDO89375.1"/>
    <property type="molecule type" value="Genomic_DNA"/>
</dbReference>
<evidence type="ECO:0000256" key="3">
    <source>
        <dbReference type="ARBA" id="ARBA00010136"/>
    </source>
</evidence>
<dbReference type="SUPFAM" id="SSF55486">
    <property type="entry name" value="Metalloproteases ('zincins'), catalytic domain"/>
    <property type="match status" value="1"/>
</dbReference>
<keyword evidence="8" id="KW-0479">Metal-binding</keyword>
<evidence type="ECO:0000256" key="9">
    <source>
        <dbReference type="ARBA" id="ARBA00022801"/>
    </source>
</evidence>
<comment type="catalytic activity">
    <reaction evidence="1">
        <text>Release of an N-terminal amino acid, Xaa-|-Yaa- from a peptide, amide or arylamide. Xaa is preferably Ala, but may be most amino acids including Pro (slow action). When a terminal hydrophobic residue is followed by a prolyl residue, the two may be released as an intact Xaa-Pro dipeptide.</text>
        <dbReference type="EC" id="3.4.11.2"/>
    </reaction>
</comment>
<dbReference type="OrthoDB" id="100605at2"/>
<keyword evidence="7" id="KW-0645">Protease</keyword>
<dbReference type="CDD" id="cd09602">
    <property type="entry name" value="M1_APN"/>
    <property type="match status" value="1"/>
</dbReference>
<dbReference type="GO" id="GO:0005737">
    <property type="term" value="C:cytoplasm"/>
    <property type="evidence" value="ECO:0007669"/>
    <property type="project" value="TreeGrafter"/>
</dbReference>
<dbReference type="Gene3D" id="2.60.40.1730">
    <property type="entry name" value="tricorn interacting facor f3 domain"/>
    <property type="match status" value="1"/>
</dbReference>
<evidence type="ECO:0000256" key="7">
    <source>
        <dbReference type="ARBA" id="ARBA00022670"/>
    </source>
</evidence>
<dbReference type="RefSeq" id="WP_143784062.1">
    <property type="nucleotide sequence ID" value="NZ_CP041616.1"/>
</dbReference>
<dbReference type="PANTHER" id="PTHR11533:SF174">
    <property type="entry name" value="PUROMYCIN-SENSITIVE AMINOPEPTIDASE-RELATED"/>
    <property type="match status" value="1"/>
</dbReference>
<proteinExistence type="inferred from homology"/>
<dbReference type="SUPFAM" id="SSF63737">
    <property type="entry name" value="Leukotriene A4 hydrolase N-terminal domain"/>
    <property type="match status" value="1"/>
</dbReference>
<dbReference type="PRINTS" id="PR00756">
    <property type="entry name" value="ALADIPTASE"/>
</dbReference>
<organism evidence="18 19">
    <name type="scientific">Ornithinimicrobium ciconiae</name>
    <dbReference type="NCBI Taxonomy" id="2594265"/>
    <lineage>
        <taxon>Bacteria</taxon>
        <taxon>Bacillati</taxon>
        <taxon>Actinomycetota</taxon>
        <taxon>Actinomycetes</taxon>
        <taxon>Micrococcales</taxon>
        <taxon>Ornithinimicrobiaceae</taxon>
        <taxon>Ornithinimicrobium</taxon>
    </lineage>
</organism>
<sequence>MPGKNLTRDEAAARSAIVSTDSYVVALDLTTGPETFHTVTTVEFGATAGAETFIDLIAPSVTSIVLNGEQLDPAEHFADSRIRLPRLAARNTLTVDATGAYMNTGEGLHRFVDPADGEVYLYTQFEVPDSRRVFAVFEQPDLKATFQFTVTAPAHWQVISNQPTPEPVSASSKPGAGQGDPAATDAPAGDIATWTFGATPRISSYITALVAGPYAVVRDEVATRNGTVPLGVFCRRSMEQYLDADNIMDATKRGFTFFEEEFDQPYPFDKYDQIFTPEYNMGAMENAGCVTIVEAYIFRGKVTESIIERRALTILHELAHMWFGDLVTMQWWDDLWLNESFAEWASTTCQAEATQWTDAWTTFATAEKGWAYRQDQLSSTHPIAADMVDLAAVEVNFDGITYAKGASVLKQLVAYVGREPFRDGLRAYFAKHAWGNTTLADLLTELEATSGRDLTSWSTLWLETAGVNTLTPVVTVEDGTITAASITQTAPPEWPTLRPHRLAVGCYDLIDDAFVRTHRIELDVDGASTEVPELVGRPMPDLLLVNDDDLAYAKIRLDGTSLATALANPRALTDSLPRSLVLAAAWDMTRDAEMSATDYVRLGLQAVSFETESTLLRVLIQQVSTAALTYTAPEHRAALLAEVESSLLEATRAAEAGSDAQLQLVTAWASFAQSEESLAFLQALLSGAESLEGLTVDQDIRWTLVTALATAGAADQPEIDAELERDDTATGREKAARALASRPSAEAKATAWRESVESDELPNAVLAATALGFGRVHDTALLAPYVERYHEAIASVWEARTHHIAESIAVGFYPLALADQRLLDATAAWLDANPEAPSGLRRTVAENRDTVARALKAQERDGA</sequence>
<gene>
    <name evidence="18" type="primary">pepN</name>
    <name evidence="18" type="ORF">FNH13_14410</name>
</gene>
<dbReference type="GO" id="GO:0070006">
    <property type="term" value="F:metalloaminopeptidase activity"/>
    <property type="evidence" value="ECO:0007669"/>
    <property type="project" value="TreeGrafter"/>
</dbReference>
<dbReference type="GO" id="GO:0043171">
    <property type="term" value="P:peptide catabolic process"/>
    <property type="evidence" value="ECO:0007669"/>
    <property type="project" value="TreeGrafter"/>
</dbReference>
<dbReference type="Pfam" id="PF17900">
    <property type="entry name" value="Peptidase_M1_N"/>
    <property type="match status" value="1"/>
</dbReference>
<evidence type="ECO:0000256" key="2">
    <source>
        <dbReference type="ARBA" id="ARBA00001947"/>
    </source>
</evidence>
<dbReference type="GO" id="GO:0042277">
    <property type="term" value="F:peptide binding"/>
    <property type="evidence" value="ECO:0007669"/>
    <property type="project" value="TreeGrafter"/>
</dbReference>
<comment type="similarity">
    <text evidence="3">Belongs to the peptidase M1 family.</text>
</comment>
<evidence type="ECO:0000256" key="4">
    <source>
        <dbReference type="ARBA" id="ARBA00012564"/>
    </source>
</evidence>
<dbReference type="GO" id="GO:0016285">
    <property type="term" value="F:alanyl aminopeptidase activity"/>
    <property type="evidence" value="ECO:0007669"/>
    <property type="project" value="UniProtKB-EC"/>
</dbReference>
<dbReference type="Gene3D" id="1.10.390.10">
    <property type="entry name" value="Neutral Protease Domain 2"/>
    <property type="match status" value="1"/>
</dbReference>
<feature type="domain" description="Aminopeptidase N-like N-terminal" evidence="17">
    <location>
        <begin position="90"/>
        <end position="165"/>
    </location>
</feature>
<dbReference type="GO" id="GO:0016020">
    <property type="term" value="C:membrane"/>
    <property type="evidence" value="ECO:0007669"/>
    <property type="project" value="TreeGrafter"/>
</dbReference>
<dbReference type="FunFam" id="1.10.390.10:FF:000004">
    <property type="entry name" value="Aminopeptidase N"/>
    <property type="match status" value="1"/>
</dbReference>
<keyword evidence="9 18" id="KW-0378">Hydrolase</keyword>
<evidence type="ECO:0000256" key="1">
    <source>
        <dbReference type="ARBA" id="ARBA00000098"/>
    </source>
</evidence>
<dbReference type="Pfam" id="PF01433">
    <property type="entry name" value="Peptidase_M1"/>
    <property type="match status" value="1"/>
</dbReference>
<dbReference type="InterPro" id="IPR045357">
    <property type="entry name" value="Aminopeptidase_N-like_N"/>
</dbReference>
<evidence type="ECO:0000313" key="18">
    <source>
        <dbReference type="EMBL" id="QDO89375.1"/>
    </source>
</evidence>
<feature type="domain" description="ERAP1-like C-terminal" evidence="16">
    <location>
        <begin position="543"/>
        <end position="853"/>
    </location>
</feature>
<evidence type="ECO:0000256" key="11">
    <source>
        <dbReference type="ARBA" id="ARBA00023049"/>
    </source>
</evidence>
<evidence type="ECO:0000256" key="14">
    <source>
        <dbReference type="SAM" id="MobiDB-lite"/>
    </source>
</evidence>
<keyword evidence="10" id="KW-0862">Zinc</keyword>
<evidence type="ECO:0000256" key="13">
    <source>
        <dbReference type="ARBA" id="ARBA00031533"/>
    </source>
</evidence>
<keyword evidence="11" id="KW-0482">Metalloprotease</keyword>
<dbReference type="PANTHER" id="PTHR11533">
    <property type="entry name" value="PROTEASE M1 ZINC METALLOPROTEASE"/>
    <property type="match status" value="1"/>
</dbReference>
<dbReference type="InterPro" id="IPR050344">
    <property type="entry name" value="Peptidase_M1_aminopeptidases"/>
</dbReference>
<evidence type="ECO:0000259" key="16">
    <source>
        <dbReference type="Pfam" id="PF11838"/>
    </source>
</evidence>
<name>A0A516GCX4_9MICO</name>
<protein>
    <recommendedName>
        <fullName evidence="5">Aminopeptidase N</fullName>
        <ecNumber evidence="4">3.4.11.2</ecNumber>
    </recommendedName>
    <alternativeName>
        <fullName evidence="12">Alanine aminopeptidase</fullName>
    </alternativeName>
    <alternativeName>
        <fullName evidence="13">Lysyl aminopeptidase</fullName>
    </alternativeName>
</protein>
<evidence type="ECO:0000313" key="19">
    <source>
        <dbReference type="Proteomes" id="UP000315395"/>
    </source>
</evidence>
<dbReference type="InterPro" id="IPR042097">
    <property type="entry name" value="Aminopeptidase_N-like_N_sf"/>
</dbReference>
<dbReference type="InterPro" id="IPR012778">
    <property type="entry name" value="Pept_M1_aminopeptidase"/>
</dbReference>
<comment type="cofactor">
    <cofactor evidence="2">
        <name>Zn(2+)</name>
        <dbReference type="ChEBI" id="CHEBI:29105"/>
    </cofactor>
</comment>
<evidence type="ECO:0000259" key="17">
    <source>
        <dbReference type="Pfam" id="PF17900"/>
    </source>
</evidence>
<dbReference type="Proteomes" id="UP000315395">
    <property type="component" value="Chromosome"/>
</dbReference>
<dbReference type="AlphaFoldDB" id="A0A516GCX4"/>
<dbReference type="KEGG" id="orz:FNH13_14410"/>
<dbReference type="InterPro" id="IPR024571">
    <property type="entry name" value="ERAP1-like_C_dom"/>
</dbReference>
<dbReference type="EC" id="3.4.11.2" evidence="4"/>
<evidence type="ECO:0000256" key="10">
    <source>
        <dbReference type="ARBA" id="ARBA00022833"/>
    </source>
</evidence>
<evidence type="ECO:0000256" key="6">
    <source>
        <dbReference type="ARBA" id="ARBA00022438"/>
    </source>
</evidence>
<reference evidence="18 19" key="1">
    <citation type="submission" date="2019-07" db="EMBL/GenBank/DDBJ databases">
        <title>complete genome sequencing of Ornithinimicrobium sp. H23M54.</title>
        <authorList>
            <person name="Bae J.-W."/>
            <person name="Lee S.-Y."/>
        </authorList>
    </citation>
    <scope>NUCLEOTIDE SEQUENCE [LARGE SCALE GENOMIC DNA]</scope>
    <source>
        <strain evidence="18 19">H23M54</strain>
    </source>
</reference>